<evidence type="ECO:0000256" key="6">
    <source>
        <dbReference type="SAM" id="MobiDB-lite"/>
    </source>
</evidence>
<sequence length="326" mass="35773">MSHRPRPFQISRYSSPTPWTTTSMENSTVTAKAISLAFLSTGTVKIRPSMVSQPIANRSILMRRFRSFTDRQWTEPLPIGVFIISHPAGPILFDTGESPLCNSPGYHSMLSVSTWVAATKIAPEDGIVNQLKANGIAPADLQAIVLSHLHGDHAGGVKDLANEAPHVPIYVSSEHWDVFGKHPFTATLQGCTPQHWPKDFAPKMIDFTDAALGPWKKSQNITTDGKIVAVQTPGHVPGHLSLVVRGDNSDGTTTTYFLPGDATYGVELLDREEPDGINDNPMEAFQSLKLIKEFARQTDVVVLPSHDVNTPRLLRDRVVYKPTPVQ</sequence>
<dbReference type="GO" id="GO:0016787">
    <property type="term" value="F:hydrolase activity"/>
    <property type="evidence" value="ECO:0007669"/>
    <property type="project" value="UniProtKB-KW"/>
</dbReference>
<dbReference type="SMART" id="SM00849">
    <property type="entry name" value="Lactamase_B"/>
    <property type="match status" value="1"/>
</dbReference>
<dbReference type="Gene3D" id="3.60.15.10">
    <property type="entry name" value="Ribonuclease Z/Hydroxyacylglutathione hydrolase-like"/>
    <property type="match status" value="1"/>
</dbReference>
<dbReference type="PANTHER" id="PTHR42978:SF2">
    <property type="entry name" value="102 KBASES UNSTABLE REGION: FROM 1 TO 119443"/>
    <property type="match status" value="1"/>
</dbReference>
<evidence type="ECO:0000256" key="3">
    <source>
        <dbReference type="ARBA" id="ARBA00022723"/>
    </source>
</evidence>
<dbReference type="InterPro" id="IPR001279">
    <property type="entry name" value="Metallo-B-lactamas"/>
</dbReference>
<comment type="similarity">
    <text evidence="2">Belongs to the metallo-beta-lactamase superfamily.</text>
</comment>
<feature type="region of interest" description="Disordered" evidence="6">
    <location>
        <begin position="1"/>
        <end position="22"/>
    </location>
</feature>
<evidence type="ECO:0000259" key="7">
    <source>
        <dbReference type="SMART" id="SM00849"/>
    </source>
</evidence>
<dbReference type="EMBL" id="JAGMUU010000007">
    <property type="protein sequence ID" value="KAH7148997.1"/>
    <property type="molecule type" value="Genomic_DNA"/>
</dbReference>
<evidence type="ECO:0000256" key="2">
    <source>
        <dbReference type="ARBA" id="ARBA00007749"/>
    </source>
</evidence>
<comment type="caution">
    <text evidence="8">The sequence shown here is derived from an EMBL/GenBank/DDBJ whole genome shotgun (WGS) entry which is preliminary data.</text>
</comment>
<keyword evidence="3" id="KW-0479">Metal-binding</keyword>
<evidence type="ECO:0000256" key="1">
    <source>
        <dbReference type="ARBA" id="ARBA00001947"/>
    </source>
</evidence>
<dbReference type="SUPFAM" id="SSF56281">
    <property type="entry name" value="Metallo-hydrolase/oxidoreductase"/>
    <property type="match status" value="1"/>
</dbReference>
<dbReference type="GO" id="GO:0046872">
    <property type="term" value="F:metal ion binding"/>
    <property type="evidence" value="ECO:0007669"/>
    <property type="project" value="UniProtKB-KW"/>
</dbReference>
<dbReference type="Pfam" id="PF00753">
    <property type="entry name" value="Lactamase_B"/>
    <property type="match status" value="1"/>
</dbReference>
<dbReference type="InterPro" id="IPR036866">
    <property type="entry name" value="RibonucZ/Hydroxyglut_hydro"/>
</dbReference>
<dbReference type="CDD" id="cd07729">
    <property type="entry name" value="AHL_lactonase_MBL-fold"/>
    <property type="match status" value="1"/>
</dbReference>
<dbReference type="InterPro" id="IPR051013">
    <property type="entry name" value="MBL_superfamily_lactonases"/>
</dbReference>
<keyword evidence="4" id="KW-0378">Hydrolase</keyword>
<dbReference type="OrthoDB" id="10250730at2759"/>
<evidence type="ECO:0000256" key="4">
    <source>
        <dbReference type="ARBA" id="ARBA00022801"/>
    </source>
</evidence>
<evidence type="ECO:0000313" key="8">
    <source>
        <dbReference type="EMBL" id="KAH7148997.1"/>
    </source>
</evidence>
<gene>
    <name evidence="8" type="ORF">B0J13DRAFT_550450</name>
</gene>
<feature type="compositionally biased region" description="Polar residues" evidence="6">
    <location>
        <begin position="11"/>
        <end position="22"/>
    </location>
</feature>
<organism evidence="8 9">
    <name type="scientific">Dactylonectria estremocensis</name>
    <dbReference type="NCBI Taxonomy" id="1079267"/>
    <lineage>
        <taxon>Eukaryota</taxon>
        <taxon>Fungi</taxon>
        <taxon>Dikarya</taxon>
        <taxon>Ascomycota</taxon>
        <taxon>Pezizomycotina</taxon>
        <taxon>Sordariomycetes</taxon>
        <taxon>Hypocreomycetidae</taxon>
        <taxon>Hypocreales</taxon>
        <taxon>Nectriaceae</taxon>
        <taxon>Dactylonectria</taxon>
    </lineage>
</organism>
<dbReference type="Proteomes" id="UP000717696">
    <property type="component" value="Unassembled WGS sequence"/>
</dbReference>
<accession>A0A9P9J849</accession>
<dbReference type="AlphaFoldDB" id="A0A9P9J849"/>
<name>A0A9P9J849_9HYPO</name>
<evidence type="ECO:0000256" key="5">
    <source>
        <dbReference type="ARBA" id="ARBA00022833"/>
    </source>
</evidence>
<evidence type="ECO:0000313" key="9">
    <source>
        <dbReference type="Proteomes" id="UP000717696"/>
    </source>
</evidence>
<comment type="cofactor">
    <cofactor evidence="1">
        <name>Zn(2+)</name>
        <dbReference type="ChEBI" id="CHEBI:29105"/>
    </cofactor>
</comment>
<feature type="domain" description="Metallo-beta-lactamase" evidence="7">
    <location>
        <begin position="78"/>
        <end position="306"/>
    </location>
</feature>
<reference evidence="8" key="1">
    <citation type="journal article" date="2021" name="Nat. Commun.">
        <title>Genetic determinants of endophytism in the Arabidopsis root mycobiome.</title>
        <authorList>
            <person name="Mesny F."/>
            <person name="Miyauchi S."/>
            <person name="Thiergart T."/>
            <person name="Pickel B."/>
            <person name="Atanasova L."/>
            <person name="Karlsson M."/>
            <person name="Huettel B."/>
            <person name="Barry K.W."/>
            <person name="Haridas S."/>
            <person name="Chen C."/>
            <person name="Bauer D."/>
            <person name="Andreopoulos W."/>
            <person name="Pangilinan J."/>
            <person name="LaButti K."/>
            <person name="Riley R."/>
            <person name="Lipzen A."/>
            <person name="Clum A."/>
            <person name="Drula E."/>
            <person name="Henrissat B."/>
            <person name="Kohler A."/>
            <person name="Grigoriev I.V."/>
            <person name="Martin F.M."/>
            <person name="Hacquard S."/>
        </authorList>
    </citation>
    <scope>NUCLEOTIDE SEQUENCE</scope>
    <source>
        <strain evidence="8">MPI-CAGE-AT-0021</strain>
    </source>
</reference>
<protein>
    <submittedName>
        <fullName evidence="8">Beta-lactamase-like protein</fullName>
    </submittedName>
</protein>
<dbReference type="PANTHER" id="PTHR42978">
    <property type="entry name" value="QUORUM-QUENCHING LACTONASE YTNP-RELATED-RELATED"/>
    <property type="match status" value="1"/>
</dbReference>
<keyword evidence="9" id="KW-1185">Reference proteome</keyword>
<proteinExistence type="inferred from homology"/>
<keyword evidence="5" id="KW-0862">Zinc</keyword>